<dbReference type="PRINTS" id="PR00081">
    <property type="entry name" value="GDHRDH"/>
</dbReference>
<dbReference type="PROSITE" id="PS00061">
    <property type="entry name" value="ADH_SHORT"/>
    <property type="match status" value="1"/>
</dbReference>
<proteinExistence type="inferred from homology"/>
<dbReference type="Gene3D" id="3.40.50.720">
    <property type="entry name" value="NAD(P)-binding Rossmann-like Domain"/>
    <property type="match status" value="1"/>
</dbReference>
<dbReference type="PANTHER" id="PTHR43639:SF1">
    <property type="entry name" value="SHORT-CHAIN DEHYDROGENASE_REDUCTASE FAMILY PROTEIN"/>
    <property type="match status" value="1"/>
</dbReference>
<gene>
    <name evidence="4" type="ORF">CLV85_0186</name>
</gene>
<dbReference type="SMART" id="SM00822">
    <property type="entry name" value="PKS_KR"/>
    <property type="match status" value="1"/>
</dbReference>
<dbReference type="InterPro" id="IPR057326">
    <property type="entry name" value="KR_dom"/>
</dbReference>
<feature type="domain" description="Ketoreductase" evidence="3">
    <location>
        <begin position="8"/>
        <end position="195"/>
    </location>
</feature>
<keyword evidence="2" id="KW-0560">Oxidoreductase</keyword>
<dbReference type="PANTHER" id="PTHR43639">
    <property type="entry name" value="OXIDOREDUCTASE, SHORT-CHAIN DEHYDROGENASE/REDUCTASE FAMILY (AFU_ORTHOLOGUE AFUA_5G02870)"/>
    <property type="match status" value="1"/>
</dbReference>
<keyword evidence="5" id="KW-1185">Reference proteome</keyword>
<dbReference type="AlphaFoldDB" id="A0A2M9D5P6"/>
<dbReference type="InterPro" id="IPR006311">
    <property type="entry name" value="TAT_signal"/>
</dbReference>
<comment type="caution">
    <text evidence="4">The sequence shown here is derived from an EMBL/GenBank/DDBJ whole genome shotgun (WGS) entry which is preliminary data.</text>
</comment>
<dbReference type="InterPro" id="IPR002347">
    <property type="entry name" value="SDR_fam"/>
</dbReference>
<dbReference type="GO" id="GO:0016491">
    <property type="term" value="F:oxidoreductase activity"/>
    <property type="evidence" value="ECO:0007669"/>
    <property type="project" value="UniProtKB-KW"/>
</dbReference>
<evidence type="ECO:0000259" key="3">
    <source>
        <dbReference type="SMART" id="SM00822"/>
    </source>
</evidence>
<name>A0A2M9D5P6_9MICO</name>
<dbReference type="InterPro" id="IPR036291">
    <property type="entry name" value="NAD(P)-bd_dom_sf"/>
</dbReference>
<reference evidence="4 5" key="1">
    <citation type="submission" date="2017-11" db="EMBL/GenBank/DDBJ databases">
        <title>Genomic Encyclopedia of Archaeal and Bacterial Type Strains, Phase II (KMG-II): From Individual Species to Whole Genera.</title>
        <authorList>
            <person name="Goeker M."/>
        </authorList>
    </citation>
    <scope>NUCLEOTIDE SEQUENCE [LARGE SCALE GENOMIC DNA]</scope>
    <source>
        <strain evidence="4 5">DSM 16400</strain>
    </source>
</reference>
<dbReference type="Pfam" id="PF13561">
    <property type="entry name" value="adh_short_C2"/>
    <property type="match status" value="1"/>
</dbReference>
<comment type="similarity">
    <text evidence="1">Belongs to the short-chain dehydrogenases/reductases (SDR) family.</text>
</comment>
<evidence type="ECO:0000256" key="2">
    <source>
        <dbReference type="ARBA" id="ARBA00023002"/>
    </source>
</evidence>
<protein>
    <submittedName>
        <fullName evidence="4">3-oxoacyl-[acyl-carrier protein] reductase</fullName>
    </submittedName>
</protein>
<evidence type="ECO:0000256" key="1">
    <source>
        <dbReference type="ARBA" id="ARBA00006484"/>
    </source>
</evidence>
<dbReference type="SUPFAM" id="SSF51735">
    <property type="entry name" value="NAD(P)-binding Rossmann-fold domains"/>
    <property type="match status" value="1"/>
</dbReference>
<accession>A0A2M9D5P6</accession>
<evidence type="ECO:0000313" key="4">
    <source>
        <dbReference type="EMBL" id="PJJ81019.1"/>
    </source>
</evidence>
<dbReference type="PROSITE" id="PS51318">
    <property type="entry name" value="TAT"/>
    <property type="match status" value="1"/>
</dbReference>
<dbReference type="Proteomes" id="UP000231742">
    <property type="component" value="Unassembled WGS sequence"/>
</dbReference>
<dbReference type="NCBIfam" id="NF005559">
    <property type="entry name" value="PRK07231.1"/>
    <property type="match status" value="1"/>
</dbReference>
<sequence length="254" mass="25832">MSIDLTGRRALVTGAGAGIGAAIAIALAKAGADVVVHYAHSEAGANSVKQQIEAGGRRSLAVQADLTDSAQATKLVDAAVEFLGGLDILVNNAGHLVGRATITETTDERWNEVMDVNIASTFFTTRQALPALAESEHGRIITMASLAAENGGGAGSVVYATSKAAVVGFTRALAKEIASKKITVNAVAPGFIGETAFHETFTPGEAQKNIVAGIPLGRAGTAGDVADVALFLASDLSSYVTGQVVDINGGLNFR</sequence>
<organism evidence="4 5">
    <name type="scientific">Salinibacterium amurskyense</name>
    <dbReference type="NCBI Taxonomy" id="205941"/>
    <lineage>
        <taxon>Bacteria</taxon>
        <taxon>Bacillati</taxon>
        <taxon>Actinomycetota</taxon>
        <taxon>Actinomycetes</taxon>
        <taxon>Micrococcales</taxon>
        <taxon>Microbacteriaceae</taxon>
        <taxon>Salinibacterium</taxon>
    </lineage>
</organism>
<dbReference type="RefSeq" id="WP_100387744.1">
    <property type="nucleotide sequence ID" value="NZ_BMZU01000001.1"/>
</dbReference>
<dbReference type="FunFam" id="3.40.50.720:FF:000084">
    <property type="entry name" value="Short-chain dehydrogenase reductase"/>
    <property type="match status" value="1"/>
</dbReference>
<evidence type="ECO:0000313" key="5">
    <source>
        <dbReference type="Proteomes" id="UP000231742"/>
    </source>
</evidence>
<dbReference type="OrthoDB" id="286404at2"/>
<dbReference type="EMBL" id="PGFH01000001">
    <property type="protein sequence ID" value="PJJ81019.1"/>
    <property type="molecule type" value="Genomic_DNA"/>
</dbReference>
<dbReference type="NCBIfam" id="NF009466">
    <property type="entry name" value="PRK12826.1-2"/>
    <property type="match status" value="1"/>
</dbReference>
<dbReference type="InterPro" id="IPR020904">
    <property type="entry name" value="Sc_DH/Rdtase_CS"/>
</dbReference>
<dbReference type="PRINTS" id="PR00080">
    <property type="entry name" value="SDRFAMILY"/>
</dbReference>